<evidence type="ECO:0000256" key="1">
    <source>
        <dbReference type="SAM" id="SignalP"/>
    </source>
</evidence>
<dbReference type="Proteomes" id="UP000039865">
    <property type="component" value="Unassembled WGS sequence"/>
</dbReference>
<accession>A0A078B9A0</accession>
<name>A0A078B9A0_STYLE</name>
<organism evidence="2 3">
    <name type="scientific">Stylonychia lemnae</name>
    <name type="common">Ciliate</name>
    <dbReference type="NCBI Taxonomy" id="5949"/>
    <lineage>
        <taxon>Eukaryota</taxon>
        <taxon>Sar</taxon>
        <taxon>Alveolata</taxon>
        <taxon>Ciliophora</taxon>
        <taxon>Intramacronucleata</taxon>
        <taxon>Spirotrichea</taxon>
        <taxon>Stichotrichia</taxon>
        <taxon>Sporadotrichida</taxon>
        <taxon>Oxytrichidae</taxon>
        <taxon>Stylonychinae</taxon>
        <taxon>Stylonychia</taxon>
    </lineage>
</organism>
<dbReference type="InParanoid" id="A0A078B9A0"/>
<feature type="signal peptide" evidence="1">
    <location>
        <begin position="1"/>
        <end position="21"/>
    </location>
</feature>
<dbReference type="EMBL" id="CCKQ01018952">
    <property type="protein sequence ID" value="CDW90959.1"/>
    <property type="molecule type" value="Genomic_DNA"/>
</dbReference>
<proteinExistence type="predicted"/>
<evidence type="ECO:0000313" key="2">
    <source>
        <dbReference type="EMBL" id="CDW90959.1"/>
    </source>
</evidence>
<reference evidence="2 3" key="1">
    <citation type="submission" date="2014-06" db="EMBL/GenBank/DDBJ databases">
        <authorList>
            <person name="Swart Estienne"/>
        </authorList>
    </citation>
    <scope>NUCLEOTIDE SEQUENCE [LARGE SCALE GENOMIC DNA]</scope>
    <source>
        <strain evidence="2 3">130c</strain>
    </source>
</reference>
<dbReference type="AlphaFoldDB" id="A0A078B9A0"/>
<protein>
    <submittedName>
        <fullName evidence="2">Uncharacterized protein</fullName>
    </submittedName>
</protein>
<gene>
    <name evidence="2" type="primary">Contig13282.g14173</name>
    <name evidence="2" type="ORF">STYLEM_20107</name>
</gene>
<keyword evidence="3" id="KW-1185">Reference proteome</keyword>
<keyword evidence="1" id="KW-0732">Signal</keyword>
<evidence type="ECO:0000313" key="3">
    <source>
        <dbReference type="Proteomes" id="UP000039865"/>
    </source>
</evidence>
<sequence length="209" mass="23218">MKLANLLALLISSILYATVKTEHSEKPQVQALMADWSPNGINSTEMTFYLAQIRSFIQGFQQGLYNNNSFKLSSACLQSSFVNPAIQVEDAFSAGNTFKILAVMSPMIQIAYNLQKSCNLNELIWMLLSVCEKGSCNSSTVVSNATKNLFSFTGSFNNIAESFTDSKKTSFTNLALISQQYNDIGVEFGKMLKLLTSFNRDKAVARKFY</sequence>
<feature type="chain" id="PRO_5001729891" evidence="1">
    <location>
        <begin position="22"/>
        <end position="209"/>
    </location>
</feature>